<keyword evidence="4 9" id="KW-0489">Methyltransferase</keyword>
<evidence type="ECO:0000313" key="11">
    <source>
        <dbReference type="Proteomes" id="UP000320766"/>
    </source>
</evidence>
<reference evidence="10 11" key="1">
    <citation type="journal article" date="2019" name="Nat. Microbiol.">
        <title>Wide diversity of methane and short-chain alkane metabolisms in uncultured archaea.</title>
        <authorList>
            <person name="Borrel G."/>
            <person name="Adam P.S."/>
            <person name="McKay L.J."/>
            <person name="Chen L.X."/>
            <person name="Sierra-Garcia I.N."/>
            <person name="Sieber C.M."/>
            <person name="Letourneur Q."/>
            <person name="Ghozlane A."/>
            <person name="Andersen G.L."/>
            <person name="Li W.J."/>
            <person name="Hallam S.J."/>
            <person name="Muyzer G."/>
            <person name="de Oliveira V.M."/>
            <person name="Inskeep W.P."/>
            <person name="Banfield J.F."/>
            <person name="Gribaldo S."/>
        </authorList>
    </citation>
    <scope>NUCLEOTIDE SEQUENCE [LARGE SCALE GENOMIC DNA]</scope>
    <source>
        <strain evidence="10">NM1b</strain>
    </source>
</reference>
<feature type="active site" evidence="9">
    <location>
        <position position="65"/>
    </location>
</feature>
<evidence type="ECO:0000256" key="8">
    <source>
        <dbReference type="ARBA" id="ARBA00029295"/>
    </source>
</evidence>
<name>A0A520L0M4_9EURY</name>
<evidence type="ECO:0000256" key="3">
    <source>
        <dbReference type="ARBA" id="ARBA00022490"/>
    </source>
</evidence>
<comment type="function">
    <text evidence="7 9">Catalyzes the methyl esterification of L-isoaspartyl residues in peptides and proteins that result from spontaneous decomposition of normal L-aspartyl and L-asparaginyl residues. It plays a role in the repair and/or degradation of damaged proteins.</text>
</comment>
<comment type="catalytic activity">
    <reaction evidence="8 9">
        <text>[protein]-L-isoaspartate + S-adenosyl-L-methionine = [protein]-L-isoaspartate alpha-methyl ester + S-adenosyl-L-homocysteine</text>
        <dbReference type="Rhea" id="RHEA:12705"/>
        <dbReference type="Rhea" id="RHEA-COMP:12143"/>
        <dbReference type="Rhea" id="RHEA-COMP:12144"/>
        <dbReference type="ChEBI" id="CHEBI:57856"/>
        <dbReference type="ChEBI" id="CHEBI:59789"/>
        <dbReference type="ChEBI" id="CHEBI:90596"/>
        <dbReference type="ChEBI" id="CHEBI:90598"/>
        <dbReference type="EC" id="2.1.1.77"/>
    </reaction>
</comment>
<dbReference type="NCBIfam" id="TIGR00080">
    <property type="entry name" value="pimt"/>
    <property type="match status" value="1"/>
</dbReference>
<dbReference type="GO" id="GO:0004719">
    <property type="term" value="F:protein-L-isoaspartate (D-aspartate) O-methyltransferase activity"/>
    <property type="evidence" value="ECO:0007669"/>
    <property type="project" value="UniProtKB-UniRule"/>
</dbReference>
<comment type="caution">
    <text evidence="10">The sequence shown here is derived from an EMBL/GenBank/DDBJ whole genome shotgun (WGS) entry which is preliminary data.</text>
</comment>
<protein>
    <recommendedName>
        <fullName evidence="9">Protein-L-isoaspartate O-methyltransferase</fullName>
        <ecNumber evidence="9">2.1.1.77</ecNumber>
    </recommendedName>
    <alternativeName>
        <fullName evidence="9">L-isoaspartyl protein carboxyl methyltransferase</fullName>
    </alternativeName>
    <alternativeName>
        <fullName evidence="9">Protein L-isoaspartyl methyltransferase</fullName>
    </alternativeName>
    <alternativeName>
        <fullName evidence="9">Protein-beta-aspartate methyltransferase</fullName>
        <shortName evidence="9">PIMT</shortName>
    </alternativeName>
</protein>
<dbReference type="EMBL" id="RXIL01000003">
    <property type="protein sequence ID" value="RZN73750.1"/>
    <property type="molecule type" value="Genomic_DNA"/>
</dbReference>
<evidence type="ECO:0000256" key="1">
    <source>
        <dbReference type="ARBA" id="ARBA00004496"/>
    </source>
</evidence>
<dbReference type="Proteomes" id="UP000320766">
    <property type="component" value="Unassembled WGS sequence"/>
</dbReference>
<dbReference type="HAMAP" id="MF_00090">
    <property type="entry name" value="PIMT"/>
    <property type="match status" value="1"/>
</dbReference>
<evidence type="ECO:0000256" key="9">
    <source>
        <dbReference type="HAMAP-Rule" id="MF_00090"/>
    </source>
</evidence>
<dbReference type="Pfam" id="PF01135">
    <property type="entry name" value="PCMT"/>
    <property type="match status" value="1"/>
</dbReference>
<dbReference type="AlphaFoldDB" id="A0A520L0M4"/>
<dbReference type="EC" id="2.1.1.77" evidence="9"/>
<evidence type="ECO:0000256" key="2">
    <source>
        <dbReference type="ARBA" id="ARBA00005369"/>
    </source>
</evidence>
<sequence length="217" mass="24108">MTMEVKFKEERDKLVRHLKKIGYIKSERVEDAMLNVQRHLFVPFDEIKYAYEDRPLPIGAGQTISAPHMVAIMTEYLKLKKGDKVLEIGAGSGYQAAIISRIVGEGGKVISIERIEGLADFARENLKRAGIKDVEVMRGDGSLGFEPEAPYDKICVTCAAPDIPEPLVGQLRVGGRMVIPVGRHAQELYLLDKGEDQIVKRKVGGVIFVPLIGRYGF</sequence>
<organism evidence="10 11">
    <name type="scientific">Candidatus Methanolliviera hydrocarbonicum</name>
    <dbReference type="NCBI Taxonomy" id="2491085"/>
    <lineage>
        <taxon>Archaea</taxon>
        <taxon>Methanobacteriati</taxon>
        <taxon>Methanobacteriota</taxon>
        <taxon>Candidatus Methanoliparia</taxon>
        <taxon>Candidatus Methanoliparales</taxon>
        <taxon>Candidatus Methanollivieraceae</taxon>
        <taxon>Candidatus Methanolliviera</taxon>
    </lineage>
</organism>
<evidence type="ECO:0000256" key="7">
    <source>
        <dbReference type="ARBA" id="ARBA00025330"/>
    </source>
</evidence>
<dbReference type="GO" id="GO:0032259">
    <property type="term" value="P:methylation"/>
    <property type="evidence" value="ECO:0007669"/>
    <property type="project" value="UniProtKB-KW"/>
</dbReference>
<dbReference type="GO" id="GO:0030091">
    <property type="term" value="P:protein repair"/>
    <property type="evidence" value="ECO:0007669"/>
    <property type="project" value="UniProtKB-UniRule"/>
</dbReference>
<dbReference type="InterPro" id="IPR000682">
    <property type="entry name" value="PCMT"/>
</dbReference>
<dbReference type="PROSITE" id="PS01279">
    <property type="entry name" value="PCMT"/>
    <property type="match status" value="1"/>
</dbReference>
<evidence type="ECO:0000256" key="6">
    <source>
        <dbReference type="ARBA" id="ARBA00022691"/>
    </source>
</evidence>
<dbReference type="NCBIfam" id="NF001453">
    <property type="entry name" value="PRK00312.1"/>
    <property type="match status" value="1"/>
</dbReference>
<evidence type="ECO:0000256" key="5">
    <source>
        <dbReference type="ARBA" id="ARBA00022679"/>
    </source>
</evidence>
<keyword evidence="6 9" id="KW-0949">S-adenosyl-L-methionine</keyword>
<gene>
    <name evidence="9" type="primary">pcm</name>
    <name evidence="10" type="ORF">EF807_00285</name>
</gene>
<dbReference type="CDD" id="cd02440">
    <property type="entry name" value="AdoMet_MTases"/>
    <property type="match status" value="1"/>
</dbReference>
<dbReference type="PANTHER" id="PTHR11579:SF0">
    <property type="entry name" value="PROTEIN-L-ISOASPARTATE(D-ASPARTATE) O-METHYLTRANSFERASE"/>
    <property type="match status" value="1"/>
</dbReference>
<accession>A0A520L0M4</accession>
<dbReference type="PANTHER" id="PTHR11579">
    <property type="entry name" value="PROTEIN-L-ISOASPARTATE O-METHYLTRANSFERASE"/>
    <property type="match status" value="1"/>
</dbReference>
<dbReference type="GO" id="GO:0005737">
    <property type="term" value="C:cytoplasm"/>
    <property type="evidence" value="ECO:0007669"/>
    <property type="project" value="UniProtKB-SubCell"/>
</dbReference>
<evidence type="ECO:0000313" key="10">
    <source>
        <dbReference type="EMBL" id="RZN73750.1"/>
    </source>
</evidence>
<evidence type="ECO:0000256" key="4">
    <source>
        <dbReference type="ARBA" id="ARBA00022603"/>
    </source>
</evidence>
<comment type="subcellular location">
    <subcellularLocation>
        <location evidence="1 9">Cytoplasm</location>
    </subcellularLocation>
</comment>
<dbReference type="FunFam" id="3.40.50.150:FF:000010">
    <property type="entry name" value="Protein-L-isoaspartate O-methyltransferase"/>
    <property type="match status" value="1"/>
</dbReference>
<keyword evidence="3 9" id="KW-0963">Cytoplasm</keyword>
<proteinExistence type="inferred from homology"/>
<dbReference type="NCBIfam" id="NF010549">
    <property type="entry name" value="PRK13942.1"/>
    <property type="match status" value="1"/>
</dbReference>
<dbReference type="Gene3D" id="3.40.50.150">
    <property type="entry name" value="Vaccinia Virus protein VP39"/>
    <property type="match status" value="1"/>
</dbReference>
<keyword evidence="5 9" id="KW-0808">Transferase</keyword>
<comment type="similarity">
    <text evidence="2 9">Belongs to the methyltransferase superfamily. L-isoaspartyl/D-aspartyl protein methyltransferase family.</text>
</comment>
<dbReference type="InterPro" id="IPR029063">
    <property type="entry name" value="SAM-dependent_MTases_sf"/>
</dbReference>
<dbReference type="SUPFAM" id="SSF53335">
    <property type="entry name" value="S-adenosyl-L-methionine-dependent methyltransferases"/>
    <property type="match status" value="1"/>
</dbReference>